<gene>
    <name evidence="1" type="ORF">B0H41_002543</name>
</gene>
<name>A0AAX0B0V5_CLOBE</name>
<accession>A0AAX0B0V5</accession>
<dbReference type="Proteomes" id="UP001193748">
    <property type="component" value="Unassembled WGS sequence"/>
</dbReference>
<sequence length="333" mass="36708">MDFNIGNLSSCVMGAVVQLATTALSLVEETASAVLGAIAGLTNVTEDGEVDEDELEGFLNNLSKVVVGAIIATLGYRSAGIKNYDEEDSEEEDDSEEVAVDGNELDNYLYDYIWVFGKKIQIGKKLYSSSQRSDLPKEIKWEAGGYVYYYILQEQPFSEGVFGGEPVYGQEITLNDGKVINTKVYGYVLIYTNEPPQPEIKDGTLPFLPGKGIIGEVESKVGETYTPSQTNSGAITDPVQLRRTYEIDGNKIEMQSGHAYNRIHSGGSVQDIGTMDEVEKAVLKDFTNKLNNNEINLPHSGTVDIEVNGKQLSYRAVWVDKLKSFSINYFPKK</sequence>
<reference evidence="1" key="2">
    <citation type="journal article" date="2022" name="Nat. Biotechnol.">
        <title>Carbon-negative production of acetone and isopropanol by gas fermentation at industrial pilot scale.</title>
        <authorList>
            <person name="Liew F.E."/>
            <person name="Nogle R."/>
            <person name="Abdalla T."/>
            <person name="Rasor B.J."/>
            <person name="Canter C."/>
            <person name="Jensen R.O."/>
            <person name="Wang L."/>
            <person name="Strutz J."/>
            <person name="Chirania P."/>
            <person name="De Tissera S."/>
            <person name="Mueller A.P."/>
            <person name="Ruan Z."/>
            <person name="Gao A."/>
            <person name="Tran L."/>
            <person name="Engle N.L."/>
            <person name="Bromley J.C."/>
            <person name="Daniell J."/>
            <person name="Conrado R."/>
            <person name="Tschaplinski T.J."/>
            <person name="Giannone R.J."/>
            <person name="Hettich R.L."/>
            <person name="Karim A.S."/>
            <person name="Simpson S.D."/>
            <person name="Brown S.D."/>
            <person name="Leang C."/>
            <person name="Jewett M.C."/>
            <person name="Kopke M."/>
        </authorList>
    </citation>
    <scope>NUCLEOTIDE SEQUENCE</scope>
    <source>
        <strain evidence="1">DJ080</strain>
    </source>
</reference>
<comment type="caution">
    <text evidence="1">The sequence shown here is derived from an EMBL/GenBank/DDBJ whole genome shotgun (WGS) entry which is preliminary data.</text>
</comment>
<proteinExistence type="predicted"/>
<protein>
    <submittedName>
        <fullName evidence="1">Uncharacterized protein</fullName>
    </submittedName>
</protein>
<reference evidence="1" key="1">
    <citation type="submission" date="2020-05" db="EMBL/GenBank/DDBJ databases">
        <authorList>
            <person name="Brown S."/>
            <person name="Huntemann M."/>
            <person name="Clum A."/>
            <person name="Spunde A."/>
            <person name="Palaniappan K."/>
            <person name="Ritter S."/>
            <person name="Mikhailova N."/>
            <person name="Chen I.-M."/>
            <person name="Stamatis D."/>
            <person name="Reddy T."/>
            <person name="O'Malley R."/>
            <person name="Daum C."/>
            <person name="Shapiro N."/>
            <person name="Ivanova N."/>
            <person name="Kyrpides N."/>
            <person name="Woyke T."/>
        </authorList>
    </citation>
    <scope>NUCLEOTIDE SEQUENCE</scope>
    <source>
        <strain evidence="1">DJ080</strain>
    </source>
</reference>
<dbReference type="AlphaFoldDB" id="A0AAX0B0V5"/>
<evidence type="ECO:0000313" key="1">
    <source>
        <dbReference type="EMBL" id="NRT88864.1"/>
    </source>
</evidence>
<dbReference type="EMBL" id="JABSWW010000001">
    <property type="protein sequence ID" value="NRT88864.1"/>
    <property type="molecule type" value="Genomic_DNA"/>
</dbReference>
<organism evidence="1 2">
    <name type="scientific">Clostridium beijerinckii</name>
    <name type="common">Clostridium MP</name>
    <dbReference type="NCBI Taxonomy" id="1520"/>
    <lineage>
        <taxon>Bacteria</taxon>
        <taxon>Bacillati</taxon>
        <taxon>Bacillota</taxon>
        <taxon>Clostridia</taxon>
        <taxon>Eubacteriales</taxon>
        <taxon>Clostridiaceae</taxon>
        <taxon>Clostridium</taxon>
    </lineage>
</organism>
<dbReference type="RefSeq" id="WP_173710992.1">
    <property type="nucleotide sequence ID" value="NZ_JABSWW010000001.1"/>
</dbReference>
<evidence type="ECO:0000313" key="2">
    <source>
        <dbReference type="Proteomes" id="UP001193748"/>
    </source>
</evidence>